<evidence type="ECO:0000313" key="1">
    <source>
        <dbReference type="EMBL" id="SHE81954.1"/>
    </source>
</evidence>
<sequence length="322" mass="38014">MKKNLLIFLIFFLQIVNGQDLDAESKFTVSQNYVCLARLELSNKNFLKANEYFSKAFTFHDALDSYQVLDAAASALQVNNQEFFKKYVTESITQYKAPLDFILEYDKFANYKNNAFLKSLPADYERLLNQYYINKKDLTAFIEVSVLVEKDQIARQLIDYFENELRSSQTKVNKEVFNKILENTDNDNAQKLIDLTKKYGFQDYSWLILWHHRISFNDENDTFWQYFKPVIKEEIKKGNLHKSYLASFADVNETIWKEKQIYGTLFQYPIANVKDVDRLRNSVGLPPLLYDQIIFGKPLPDEYKLTESELKKILLQKVAKYE</sequence>
<keyword evidence="2" id="KW-1185">Reference proteome</keyword>
<gene>
    <name evidence="1" type="ORF">SAMN05444408_104240</name>
</gene>
<dbReference type="Proteomes" id="UP000184236">
    <property type="component" value="Unassembled WGS sequence"/>
</dbReference>
<organism evidence="1 2">
    <name type="scientific">Chryseobacterium takakiae</name>
    <dbReference type="NCBI Taxonomy" id="1302685"/>
    <lineage>
        <taxon>Bacteria</taxon>
        <taxon>Pseudomonadati</taxon>
        <taxon>Bacteroidota</taxon>
        <taxon>Flavobacteriia</taxon>
        <taxon>Flavobacteriales</taxon>
        <taxon>Weeksellaceae</taxon>
        <taxon>Chryseobacterium group</taxon>
        <taxon>Chryseobacterium</taxon>
    </lineage>
</organism>
<proteinExistence type="predicted"/>
<dbReference type="EMBL" id="FQVO01000004">
    <property type="protein sequence ID" value="SHE81954.1"/>
    <property type="molecule type" value="Genomic_DNA"/>
</dbReference>
<dbReference type="OrthoDB" id="1346030at2"/>
<reference evidence="2" key="1">
    <citation type="submission" date="2016-11" db="EMBL/GenBank/DDBJ databases">
        <authorList>
            <person name="Varghese N."/>
            <person name="Submissions S."/>
        </authorList>
    </citation>
    <scope>NUCLEOTIDE SEQUENCE [LARGE SCALE GENOMIC DNA]</scope>
    <source>
        <strain evidence="2">DSM 26898</strain>
    </source>
</reference>
<evidence type="ECO:0000313" key="2">
    <source>
        <dbReference type="Proteomes" id="UP000184236"/>
    </source>
</evidence>
<accession>A0A1M4WL80</accession>
<protein>
    <submittedName>
        <fullName evidence="1">Uncharacterized protein</fullName>
    </submittedName>
</protein>
<dbReference type="RefSeq" id="WP_072884249.1">
    <property type="nucleotide sequence ID" value="NZ_FQVO01000004.1"/>
</dbReference>
<name>A0A1M4WL80_9FLAO</name>
<dbReference type="STRING" id="1302685.SAMN05444408_104240"/>
<dbReference type="AlphaFoldDB" id="A0A1M4WL80"/>